<proteinExistence type="predicted"/>
<protein>
    <submittedName>
        <fullName evidence="1">DUF1816 domain-containing protein</fullName>
    </submittedName>
</protein>
<accession>A0ABW6IJ13</accession>
<gene>
    <name evidence="1" type="ORF">ACFVKH_18145</name>
</gene>
<dbReference type="Proteomes" id="UP001600165">
    <property type="component" value="Unassembled WGS sequence"/>
</dbReference>
<name>A0ABW6IJ13_9CYAN</name>
<sequence>MSLLDTLKNFFSKLAGEAETSVQPWWLQIITDQPTCIYYFGPFETPQEAQLYQEGYLEDLSAEGAKVFPPTLVQGNPPELTIEGETAQQRLTQLEGFSELQLQ</sequence>
<evidence type="ECO:0000313" key="2">
    <source>
        <dbReference type="Proteomes" id="UP001600165"/>
    </source>
</evidence>
<comment type="caution">
    <text evidence="1">The sequence shown here is derived from an EMBL/GenBank/DDBJ whole genome shotgun (WGS) entry which is preliminary data.</text>
</comment>
<evidence type="ECO:0000313" key="1">
    <source>
        <dbReference type="EMBL" id="MFE4108208.1"/>
    </source>
</evidence>
<dbReference type="RefSeq" id="WP_377967703.1">
    <property type="nucleotide sequence ID" value="NZ_JBHZOL010000102.1"/>
</dbReference>
<dbReference type="Pfam" id="PF08846">
    <property type="entry name" value="DUF1816"/>
    <property type="match status" value="1"/>
</dbReference>
<organism evidence="1 2">
    <name type="scientific">Almyronema epifaneia S1</name>
    <dbReference type="NCBI Taxonomy" id="2991925"/>
    <lineage>
        <taxon>Bacteria</taxon>
        <taxon>Bacillati</taxon>
        <taxon>Cyanobacteriota</taxon>
        <taxon>Cyanophyceae</taxon>
        <taxon>Nodosilineales</taxon>
        <taxon>Nodosilineaceae</taxon>
        <taxon>Almyronema</taxon>
        <taxon>Almyronema epifaneia</taxon>
    </lineage>
</organism>
<dbReference type="EMBL" id="JBHZOL010000102">
    <property type="protein sequence ID" value="MFE4108208.1"/>
    <property type="molecule type" value="Genomic_DNA"/>
</dbReference>
<keyword evidence="2" id="KW-1185">Reference proteome</keyword>
<dbReference type="InterPro" id="IPR014945">
    <property type="entry name" value="DUF1816"/>
</dbReference>
<reference evidence="1 2" key="1">
    <citation type="submission" date="2024-10" db="EMBL/GenBank/DDBJ databases">
        <authorList>
            <person name="Ratan Roy A."/>
            <person name="Morales Sandoval P.H."/>
            <person name="De Los Santos Villalobos S."/>
            <person name="Chakraborty S."/>
            <person name="Mukherjee J."/>
        </authorList>
    </citation>
    <scope>NUCLEOTIDE SEQUENCE [LARGE SCALE GENOMIC DNA]</scope>
    <source>
        <strain evidence="1 2">S1</strain>
    </source>
</reference>